<comment type="caution">
    <text evidence="8">The sequence shown here is derived from an EMBL/GenBank/DDBJ whole genome shotgun (WGS) entry which is preliminary data.</text>
</comment>
<dbReference type="Pfam" id="PF08022">
    <property type="entry name" value="FAD_binding_8"/>
    <property type="match status" value="1"/>
</dbReference>
<evidence type="ECO:0000313" key="9">
    <source>
        <dbReference type="Proteomes" id="UP000565441"/>
    </source>
</evidence>
<dbReference type="GO" id="GO:0015677">
    <property type="term" value="P:copper ion import"/>
    <property type="evidence" value="ECO:0007669"/>
    <property type="project" value="TreeGrafter"/>
</dbReference>
<feature type="compositionally biased region" description="Basic residues" evidence="6">
    <location>
        <begin position="375"/>
        <end position="386"/>
    </location>
</feature>
<keyword evidence="9" id="KW-1185">Reference proteome</keyword>
<gene>
    <name evidence="8" type="ORF">D9615_003983</name>
</gene>
<dbReference type="InterPro" id="IPR039261">
    <property type="entry name" value="FNR_nucleotide-bd"/>
</dbReference>
<dbReference type="Gene3D" id="3.40.50.80">
    <property type="entry name" value="Nucleotide-binding domain of ferredoxin-NADP reductase (FNR) module"/>
    <property type="match status" value="2"/>
</dbReference>
<evidence type="ECO:0000259" key="7">
    <source>
        <dbReference type="PROSITE" id="PS51384"/>
    </source>
</evidence>
<evidence type="ECO:0000313" key="8">
    <source>
        <dbReference type="EMBL" id="KAF5380931.1"/>
    </source>
</evidence>
<feature type="compositionally biased region" description="Basic and acidic residues" evidence="6">
    <location>
        <begin position="456"/>
        <end position="476"/>
    </location>
</feature>
<dbReference type="GO" id="GO:0005886">
    <property type="term" value="C:plasma membrane"/>
    <property type="evidence" value="ECO:0007669"/>
    <property type="project" value="UniProtKB-SubCell"/>
</dbReference>
<dbReference type="EC" id="1.16.1.9" evidence="2"/>
<feature type="region of interest" description="Disordered" evidence="6">
    <location>
        <begin position="422"/>
        <end position="486"/>
    </location>
</feature>
<dbReference type="OrthoDB" id="10006946at2759"/>
<dbReference type="InterPro" id="IPR051410">
    <property type="entry name" value="Ferric/Cupric_Reductase"/>
</dbReference>
<sequence length="609" mass="68106">MESSTSPPPQRYLIPSNEFTTDQETLGLVYSTSSPNYPSSTSRHGDWQKSAYEGLPPPGFARAEMLSGATVRLTYITPRFISWAPGQHFLLNIPSISKTATHPFTTASVCDEQASTKECRNVLVFLIRSKDGWTRNLWEHVSEHCTQDGNRRDALNPDTTATTKPEHSVLMRMYVEGPFGSSARARWESHSTVLIIVGGSGVSFGLSVLEYACLCLSGHDGRFLGGRSSSLSRQKGLRLRRVRFVWLIREFANTLDVQIFVTNYRPSPRSGPSTLLSSEPLANTPVGMPLLPPSPHFTQNIGPRHVSDSSMNSINSVVDVNTPTTEFGDEQRAPNSIIGEATEDYTIHLTNFEGDDETVLPGEKTLNVRVEAAGKFRRSRSRKAHKSPPNQKDDVAPQKYHYVRASQLHIHNENQSRDALHTFPWQSDPSLPTEQWSSEASLQPSPRFPAGIPVDESSKQSPHDDAMALRVREGSPRNRRPTISPSRMVTRIETSLDTNEDDAIHIMKSIRDQVLESKDGRKRPLYVEERDMQDMAFVAEHTRLGKPRIHRIVGDEVRRARGSVIVACCGPMSLNAMVRKAVASEIVPGRVRRGEHTEYIELVSEEFEY</sequence>
<dbReference type="PANTHER" id="PTHR32361">
    <property type="entry name" value="FERRIC/CUPRIC REDUCTASE TRANSMEMBRANE COMPONENT"/>
    <property type="match status" value="1"/>
</dbReference>
<evidence type="ECO:0000256" key="1">
    <source>
        <dbReference type="ARBA" id="ARBA00004651"/>
    </source>
</evidence>
<dbReference type="PROSITE" id="PS51384">
    <property type="entry name" value="FAD_FR"/>
    <property type="match status" value="1"/>
</dbReference>
<dbReference type="InterPro" id="IPR017927">
    <property type="entry name" value="FAD-bd_FR_type"/>
</dbReference>
<evidence type="ECO:0000256" key="6">
    <source>
        <dbReference type="SAM" id="MobiDB-lite"/>
    </source>
</evidence>
<evidence type="ECO:0000256" key="2">
    <source>
        <dbReference type="ARBA" id="ARBA00012668"/>
    </source>
</evidence>
<accession>A0A8H5M4Z5</accession>
<dbReference type="GO" id="GO:0006826">
    <property type="term" value="P:iron ion transport"/>
    <property type="evidence" value="ECO:0007669"/>
    <property type="project" value="TreeGrafter"/>
</dbReference>
<name>A0A8H5M4Z5_9AGAR</name>
<evidence type="ECO:0000256" key="4">
    <source>
        <dbReference type="ARBA" id="ARBA00022475"/>
    </source>
</evidence>
<dbReference type="EMBL" id="JAACJP010000012">
    <property type="protein sequence ID" value="KAF5380931.1"/>
    <property type="molecule type" value="Genomic_DNA"/>
</dbReference>
<dbReference type="InterPro" id="IPR017938">
    <property type="entry name" value="Riboflavin_synthase-like_b-brl"/>
</dbReference>
<protein>
    <recommendedName>
        <fullName evidence="2">ferric-chelate reductase (NADPH)</fullName>
        <ecNumber evidence="2">1.16.1.9</ecNumber>
    </recommendedName>
</protein>
<dbReference type="InterPro" id="IPR013112">
    <property type="entry name" value="FAD-bd_8"/>
</dbReference>
<organism evidence="8 9">
    <name type="scientific">Tricholomella constricta</name>
    <dbReference type="NCBI Taxonomy" id="117010"/>
    <lineage>
        <taxon>Eukaryota</taxon>
        <taxon>Fungi</taxon>
        <taxon>Dikarya</taxon>
        <taxon>Basidiomycota</taxon>
        <taxon>Agaricomycotina</taxon>
        <taxon>Agaricomycetes</taxon>
        <taxon>Agaricomycetidae</taxon>
        <taxon>Agaricales</taxon>
        <taxon>Tricholomatineae</taxon>
        <taxon>Lyophyllaceae</taxon>
        <taxon>Tricholomella</taxon>
    </lineage>
</organism>
<dbReference type="GO" id="GO:0006879">
    <property type="term" value="P:intracellular iron ion homeostasis"/>
    <property type="evidence" value="ECO:0007669"/>
    <property type="project" value="TreeGrafter"/>
</dbReference>
<evidence type="ECO:0000256" key="5">
    <source>
        <dbReference type="ARBA" id="ARBA00048483"/>
    </source>
</evidence>
<reference evidence="8 9" key="1">
    <citation type="journal article" date="2020" name="ISME J.">
        <title>Uncovering the hidden diversity of litter-decomposition mechanisms in mushroom-forming fungi.</title>
        <authorList>
            <person name="Floudas D."/>
            <person name="Bentzer J."/>
            <person name="Ahren D."/>
            <person name="Johansson T."/>
            <person name="Persson P."/>
            <person name="Tunlid A."/>
        </authorList>
    </citation>
    <scope>NUCLEOTIDE SEQUENCE [LARGE SCALE GENOMIC DNA]</scope>
    <source>
        <strain evidence="8 9">CBS 661.87</strain>
    </source>
</reference>
<keyword evidence="3" id="KW-0813">Transport</keyword>
<dbReference type="GO" id="GO:0052851">
    <property type="term" value="F:ferric-chelate reductase (NADPH) activity"/>
    <property type="evidence" value="ECO:0007669"/>
    <property type="project" value="UniProtKB-EC"/>
</dbReference>
<dbReference type="AlphaFoldDB" id="A0A8H5M4Z5"/>
<dbReference type="SUPFAM" id="SSF63380">
    <property type="entry name" value="Riboflavin synthase domain-like"/>
    <property type="match status" value="1"/>
</dbReference>
<comment type="catalytic activity">
    <reaction evidence="5">
        <text>2 a Fe(II)-siderophore + NADP(+) + H(+) = 2 a Fe(III)-siderophore + NADPH</text>
        <dbReference type="Rhea" id="RHEA:28795"/>
        <dbReference type="Rhea" id="RHEA-COMP:11342"/>
        <dbReference type="Rhea" id="RHEA-COMP:11344"/>
        <dbReference type="ChEBI" id="CHEBI:15378"/>
        <dbReference type="ChEBI" id="CHEBI:29033"/>
        <dbReference type="ChEBI" id="CHEBI:29034"/>
        <dbReference type="ChEBI" id="CHEBI:57783"/>
        <dbReference type="ChEBI" id="CHEBI:58349"/>
        <dbReference type="EC" id="1.16.1.9"/>
    </reaction>
</comment>
<feature type="region of interest" description="Disordered" evidence="6">
    <location>
        <begin position="372"/>
        <end position="398"/>
    </location>
</feature>
<keyword evidence="4" id="KW-1003">Cell membrane</keyword>
<keyword evidence="4" id="KW-0472">Membrane</keyword>
<feature type="compositionally biased region" description="Polar residues" evidence="6">
    <location>
        <begin position="424"/>
        <end position="444"/>
    </location>
</feature>
<dbReference type="CDD" id="cd06186">
    <property type="entry name" value="NOX_Duox_like_FAD_NADP"/>
    <property type="match status" value="1"/>
</dbReference>
<comment type="subcellular location">
    <subcellularLocation>
        <location evidence="1">Cell membrane</location>
        <topology evidence="1">Multi-pass membrane protein</topology>
    </subcellularLocation>
</comment>
<proteinExistence type="predicted"/>
<dbReference type="PANTHER" id="PTHR32361:SF9">
    <property type="entry name" value="FERRIC REDUCTASE TRANSMEMBRANE COMPONENT 3-RELATED"/>
    <property type="match status" value="1"/>
</dbReference>
<feature type="domain" description="FAD-binding FR-type" evidence="7">
    <location>
        <begin position="53"/>
        <end position="185"/>
    </location>
</feature>
<dbReference type="Proteomes" id="UP000565441">
    <property type="component" value="Unassembled WGS sequence"/>
</dbReference>
<evidence type="ECO:0000256" key="3">
    <source>
        <dbReference type="ARBA" id="ARBA00022448"/>
    </source>
</evidence>